<feature type="transmembrane region" description="Helical" evidence="8">
    <location>
        <begin position="439"/>
        <end position="457"/>
    </location>
</feature>
<feature type="transmembrane region" description="Helical" evidence="8">
    <location>
        <begin position="732"/>
        <end position="752"/>
    </location>
</feature>
<feature type="transmembrane region" description="Helical" evidence="8">
    <location>
        <begin position="583"/>
        <end position="608"/>
    </location>
</feature>
<keyword evidence="3" id="KW-1003">Cell membrane</keyword>
<evidence type="ECO:0000256" key="8">
    <source>
        <dbReference type="SAM" id="Phobius"/>
    </source>
</evidence>
<dbReference type="OrthoDB" id="39306at2759"/>
<feature type="transmembrane region" description="Helical" evidence="8">
    <location>
        <begin position="363"/>
        <end position="381"/>
    </location>
</feature>
<feature type="transmembrane region" description="Helical" evidence="8">
    <location>
        <begin position="294"/>
        <end position="314"/>
    </location>
</feature>
<protein>
    <submittedName>
        <fullName evidence="9">Glycine betaine/proline/choline</fullName>
    </submittedName>
</protein>
<feature type="transmembrane region" description="Helical" evidence="8">
    <location>
        <begin position="644"/>
        <end position="664"/>
    </location>
</feature>
<evidence type="ECO:0000256" key="4">
    <source>
        <dbReference type="ARBA" id="ARBA00022692"/>
    </source>
</evidence>
<evidence type="ECO:0000256" key="5">
    <source>
        <dbReference type="ARBA" id="ARBA00022989"/>
    </source>
</evidence>
<evidence type="ECO:0000313" key="9">
    <source>
        <dbReference type="EMBL" id="CAB9506058.1"/>
    </source>
</evidence>
<dbReference type="PANTHER" id="PTHR30047">
    <property type="entry name" value="HIGH-AFFINITY CHOLINE TRANSPORT PROTEIN-RELATED"/>
    <property type="match status" value="1"/>
</dbReference>
<evidence type="ECO:0000256" key="7">
    <source>
        <dbReference type="SAM" id="MobiDB-lite"/>
    </source>
</evidence>
<sequence length="896" mass="100215">MTVEATDKEGSVEVKITSMMTSKELEDESNKEDKKDDPLASVPVDNEVSSEASEDLKKEAEDLKKEVPTHDPTTRSFPTNAERGMIEDGALTVLDVPMREFNMGPISFNPFTSMIGIIALWGLAIWCMVNPEQALENLLETRANVGLYFTWFIIITKPLAFFWVLYIAYKFGDVKFGERDEEPEFNGMQFFSMIFAAGVAVGIFYYGVAEPLWHQDSHWYANAGYRSQDEIDQMAMTYTLFHWGFMAWAVYILVAVTTALAAYRFKLPLTFRSCFYPILGEYTWGWLGDVIDGFSIVTTVSGVCTSLGLGAIQITAGFQRLGWADKELTTDELVLIQTILIICITAVATASVISGLSIGIKYLSMFAFGLGMVLTFIVLTLENTHFILNLQVQSIGHFLQWTTFQMNFQTDAFGQLREGEGRAVDGNAAAAWWMEAWTVFYWNWWTSWACFVGLFVARISRGRTVGELIIYSLVAPFLYCLFWFCIWGGAGLRQSRQALEMQELGQEHFNDTSYFQHGVSDYCYDVPQEDLWLNGTLIFTNYLKGITPVCVFESTDASSFNVLYSFSYPSSFPNGGMGSVLTVLYLFAVAVYFCTSSDSGSLVVDFLASNGKHEHHWLQRLFWALTEGAVAIALLNAGGRDGLAAVQAASIIAGLPFTLFLVFLMQTMYEFCEQAVDDNNKFYEPHLRKEFRMPVYGGIFNVMELAASLGGVHHERVAMGIDRPQGVHVVEFFKGLFLPFVSLLEIVTTFYSDPSQKISNLLTVGIYTFLHFGWIVLFCATSAYPALRAWGWVCFFMNGCLLTSIKTHYRTTNSLHGNIVGDFFTSLFFFPQVFAQLIIEVRANDFISGAPQETEGLIDGAEEISPADDSPEPTVPAEDKTNTSNVNVALGPEISA</sequence>
<keyword evidence="6 8" id="KW-0472">Membrane</keyword>
<dbReference type="GO" id="GO:0022857">
    <property type="term" value="F:transmembrane transporter activity"/>
    <property type="evidence" value="ECO:0007669"/>
    <property type="project" value="InterPro"/>
</dbReference>
<feature type="transmembrane region" description="Helical" evidence="8">
    <location>
        <begin position="240"/>
        <end position="263"/>
    </location>
</feature>
<evidence type="ECO:0000256" key="1">
    <source>
        <dbReference type="ARBA" id="ARBA00004651"/>
    </source>
</evidence>
<evidence type="ECO:0000256" key="6">
    <source>
        <dbReference type="ARBA" id="ARBA00023136"/>
    </source>
</evidence>
<comment type="subcellular location">
    <subcellularLocation>
        <location evidence="1">Cell membrane</location>
        <topology evidence="1">Multi-pass membrane protein</topology>
    </subcellularLocation>
</comment>
<comment type="caution">
    <text evidence="9">The sequence shown here is derived from an EMBL/GenBank/DDBJ whole genome shotgun (WGS) entry which is preliminary data.</text>
</comment>
<feature type="compositionally biased region" description="Basic and acidic residues" evidence="7">
    <location>
        <begin position="1"/>
        <end position="12"/>
    </location>
</feature>
<dbReference type="InterPro" id="IPR018093">
    <property type="entry name" value="BCCT_CS"/>
</dbReference>
<reference evidence="9" key="1">
    <citation type="submission" date="2020-06" db="EMBL/GenBank/DDBJ databases">
        <authorList>
            <consortium name="Plant Systems Biology data submission"/>
        </authorList>
    </citation>
    <scope>NUCLEOTIDE SEQUENCE</scope>
    <source>
        <strain evidence="9">D6</strain>
    </source>
</reference>
<feature type="transmembrane region" description="Helical" evidence="8">
    <location>
        <begin position="149"/>
        <end position="169"/>
    </location>
</feature>
<keyword evidence="4 8" id="KW-0812">Transmembrane</keyword>
<dbReference type="PANTHER" id="PTHR30047:SF7">
    <property type="entry name" value="HIGH-AFFINITY CHOLINE TRANSPORT PROTEIN"/>
    <property type="match status" value="1"/>
</dbReference>
<dbReference type="InterPro" id="IPR000060">
    <property type="entry name" value="BCCT_transptr"/>
</dbReference>
<evidence type="ECO:0000256" key="2">
    <source>
        <dbReference type="ARBA" id="ARBA00022448"/>
    </source>
</evidence>
<evidence type="ECO:0000256" key="3">
    <source>
        <dbReference type="ARBA" id="ARBA00022475"/>
    </source>
</evidence>
<organism evidence="9 10">
    <name type="scientific">Seminavis robusta</name>
    <dbReference type="NCBI Taxonomy" id="568900"/>
    <lineage>
        <taxon>Eukaryota</taxon>
        <taxon>Sar</taxon>
        <taxon>Stramenopiles</taxon>
        <taxon>Ochrophyta</taxon>
        <taxon>Bacillariophyta</taxon>
        <taxon>Bacillariophyceae</taxon>
        <taxon>Bacillariophycidae</taxon>
        <taxon>Naviculales</taxon>
        <taxon>Naviculaceae</taxon>
        <taxon>Seminavis</taxon>
    </lineage>
</organism>
<feature type="compositionally biased region" description="Acidic residues" evidence="7">
    <location>
        <begin position="860"/>
        <end position="871"/>
    </location>
</feature>
<dbReference type="Pfam" id="PF02028">
    <property type="entry name" value="BCCT"/>
    <property type="match status" value="2"/>
</dbReference>
<accession>A0A9N8DN43</accession>
<feature type="transmembrane region" description="Helical" evidence="8">
    <location>
        <begin position="764"/>
        <end position="783"/>
    </location>
</feature>
<feature type="transmembrane region" description="Helical" evidence="8">
    <location>
        <begin position="190"/>
        <end position="208"/>
    </location>
</feature>
<feature type="compositionally biased region" description="Basic and acidic residues" evidence="7">
    <location>
        <begin position="54"/>
        <end position="73"/>
    </location>
</feature>
<dbReference type="PROSITE" id="PS01303">
    <property type="entry name" value="BCCT"/>
    <property type="match status" value="1"/>
</dbReference>
<name>A0A9N8DN43_9STRA</name>
<feature type="transmembrane region" description="Helical" evidence="8">
    <location>
        <begin position="334"/>
        <end position="356"/>
    </location>
</feature>
<keyword evidence="10" id="KW-1185">Reference proteome</keyword>
<dbReference type="EMBL" id="CAICTM010000251">
    <property type="protein sequence ID" value="CAB9506058.1"/>
    <property type="molecule type" value="Genomic_DNA"/>
</dbReference>
<feature type="transmembrane region" description="Helical" evidence="8">
    <location>
        <begin position="620"/>
        <end position="638"/>
    </location>
</feature>
<keyword evidence="2" id="KW-0813">Transport</keyword>
<evidence type="ECO:0000313" key="10">
    <source>
        <dbReference type="Proteomes" id="UP001153069"/>
    </source>
</evidence>
<dbReference type="GO" id="GO:0005886">
    <property type="term" value="C:plasma membrane"/>
    <property type="evidence" value="ECO:0007669"/>
    <property type="project" value="UniProtKB-SubCell"/>
</dbReference>
<feature type="transmembrane region" description="Helical" evidence="8">
    <location>
        <begin position="108"/>
        <end position="129"/>
    </location>
</feature>
<dbReference type="AlphaFoldDB" id="A0A9N8DN43"/>
<feature type="transmembrane region" description="Helical" evidence="8">
    <location>
        <begin position="469"/>
        <end position="490"/>
    </location>
</feature>
<feature type="region of interest" description="Disordered" evidence="7">
    <location>
        <begin position="858"/>
        <end position="896"/>
    </location>
</feature>
<proteinExistence type="predicted"/>
<gene>
    <name evidence="9" type="ORF">SEMRO_252_G099660.1</name>
</gene>
<dbReference type="Proteomes" id="UP001153069">
    <property type="component" value="Unassembled WGS sequence"/>
</dbReference>
<feature type="region of interest" description="Disordered" evidence="7">
    <location>
        <begin position="1"/>
        <end position="80"/>
    </location>
</feature>
<keyword evidence="5 8" id="KW-1133">Transmembrane helix</keyword>